<dbReference type="SMART" id="SM00448">
    <property type="entry name" value="REC"/>
    <property type="match status" value="1"/>
</dbReference>
<comment type="catalytic activity">
    <reaction evidence="3">
        <text>2 GTP = 3',3'-c-di-GMP + 2 diphosphate</text>
        <dbReference type="Rhea" id="RHEA:24898"/>
        <dbReference type="ChEBI" id="CHEBI:33019"/>
        <dbReference type="ChEBI" id="CHEBI:37565"/>
        <dbReference type="ChEBI" id="CHEBI:58805"/>
        <dbReference type="EC" id="2.7.7.65"/>
    </reaction>
</comment>
<dbReference type="GO" id="GO:0005886">
    <property type="term" value="C:plasma membrane"/>
    <property type="evidence" value="ECO:0007669"/>
    <property type="project" value="TreeGrafter"/>
</dbReference>
<dbReference type="EMBL" id="MWPV01000003">
    <property type="protein sequence ID" value="OUL57844.1"/>
    <property type="molecule type" value="Genomic_DNA"/>
</dbReference>
<dbReference type="SMART" id="SM00267">
    <property type="entry name" value="GGDEF"/>
    <property type="match status" value="1"/>
</dbReference>
<dbReference type="GO" id="GO:0000160">
    <property type="term" value="P:phosphorelay signal transduction system"/>
    <property type="evidence" value="ECO:0007669"/>
    <property type="project" value="InterPro"/>
</dbReference>
<dbReference type="Proteomes" id="UP000194841">
    <property type="component" value="Unassembled WGS sequence"/>
</dbReference>
<dbReference type="EC" id="2.7.7.65" evidence="2"/>
<evidence type="ECO:0000256" key="4">
    <source>
        <dbReference type="PROSITE-ProRule" id="PRU00169"/>
    </source>
</evidence>
<dbReference type="SUPFAM" id="SSF55073">
    <property type="entry name" value="Nucleotide cyclase"/>
    <property type="match status" value="1"/>
</dbReference>
<reference evidence="7 8" key="1">
    <citation type="submission" date="2017-02" db="EMBL/GenBank/DDBJ databases">
        <title>Pseudoalteromonas ulvae TC14 Genome.</title>
        <authorList>
            <person name="Molmeret M."/>
        </authorList>
    </citation>
    <scope>NUCLEOTIDE SEQUENCE [LARGE SCALE GENOMIC DNA]</scope>
    <source>
        <strain evidence="7">TC14</strain>
    </source>
</reference>
<comment type="caution">
    <text evidence="7">The sequence shown here is derived from an EMBL/GenBank/DDBJ whole genome shotgun (WGS) entry which is preliminary data.</text>
</comment>
<dbReference type="InterPro" id="IPR000160">
    <property type="entry name" value="GGDEF_dom"/>
</dbReference>
<dbReference type="PROSITE" id="PS50110">
    <property type="entry name" value="RESPONSE_REGULATORY"/>
    <property type="match status" value="1"/>
</dbReference>
<dbReference type="SUPFAM" id="SSF52172">
    <property type="entry name" value="CheY-like"/>
    <property type="match status" value="1"/>
</dbReference>
<keyword evidence="8" id="KW-1185">Reference proteome</keyword>
<comment type="cofactor">
    <cofactor evidence="1">
        <name>Mg(2+)</name>
        <dbReference type="ChEBI" id="CHEBI:18420"/>
    </cofactor>
</comment>
<name>A0A244CQE9_PSEDV</name>
<evidence type="ECO:0000256" key="2">
    <source>
        <dbReference type="ARBA" id="ARBA00012528"/>
    </source>
</evidence>
<proteinExistence type="predicted"/>
<dbReference type="InterPro" id="IPR011006">
    <property type="entry name" value="CheY-like_superfamily"/>
</dbReference>
<dbReference type="Gene3D" id="3.30.70.270">
    <property type="match status" value="1"/>
</dbReference>
<dbReference type="PANTHER" id="PTHR45138:SF9">
    <property type="entry name" value="DIGUANYLATE CYCLASE DGCM-RELATED"/>
    <property type="match status" value="1"/>
</dbReference>
<dbReference type="InterPro" id="IPR050469">
    <property type="entry name" value="Diguanylate_Cyclase"/>
</dbReference>
<dbReference type="RefSeq" id="WP_227009440.1">
    <property type="nucleotide sequence ID" value="NZ_MWPV01000003.1"/>
</dbReference>
<dbReference type="Pfam" id="PF00990">
    <property type="entry name" value="GGDEF"/>
    <property type="match status" value="1"/>
</dbReference>
<dbReference type="Pfam" id="PF00072">
    <property type="entry name" value="Response_reg"/>
    <property type="match status" value="1"/>
</dbReference>
<dbReference type="InterPro" id="IPR029787">
    <property type="entry name" value="Nucleotide_cyclase"/>
</dbReference>
<feature type="domain" description="GGDEF" evidence="6">
    <location>
        <begin position="163"/>
        <end position="298"/>
    </location>
</feature>
<dbReference type="AlphaFoldDB" id="A0A244CQE9"/>
<dbReference type="GO" id="GO:0052621">
    <property type="term" value="F:diguanylate cyclase activity"/>
    <property type="evidence" value="ECO:0007669"/>
    <property type="project" value="UniProtKB-EC"/>
</dbReference>
<dbReference type="InterPro" id="IPR001789">
    <property type="entry name" value="Sig_transdc_resp-reg_receiver"/>
</dbReference>
<dbReference type="PROSITE" id="PS50887">
    <property type="entry name" value="GGDEF"/>
    <property type="match status" value="1"/>
</dbReference>
<feature type="domain" description="Response regulatory" evidence="5">
    <location>
        <begin position="5"/>
        <end position="120"/>
    </location>
</feature>
<evidence type="ECO:0000259" key="6">
    <source>
        <dbReference type="PROSITE" id="PS50887"/>
    </source>
</evidence>
<dbReference type="GO" id="GO:0043709">
    <property type="term" value="P:cell adhesion involved in single-species biofilm formation"/>
    <property type="evidence" value="ECO:0007669"/>
    <property type="project" value="TreeGrafter"/>
</dbReference>
<organism evidence="7 8">
    <name type="scientific">Pseudoalteromonas ulvae</name>
    <dbReference type="NCBI Taxonomy" id="107327"/>
    <lineage>
        <taxon>Bacteria</taxon>
        <taxon>Pseudomonadati</taxon>
        <taxon>Pseudomonadota</taxon>
        <taxon>Gammaproteobacteria</taxon>
        <taxon>Alteromonadales</taxon>
        <taxon>Pseudoalteromonadaceae</taxon>
        <taxon>Pseudoalteromonas</taxon>
    </lineage>
</organism>
<dbReference type="GO" id="GO:1902201">
    <property type="term" value="P:negative regulation of bacterial-type flagellum-dependent cell motility"/>
    <property type="evidence" value="ECO:0007669"/>
    <property type="project" value="TreeGrafter"/>
</dbReference>
<evidence type="ECO:0000259" key="5">
    <source>
        <dbReference type="PROSITE" id="PS50110"/>
    </source>
</evidence>
<evidence type="ECO:0000256" key="3">
    <source>
        <dbReference type="ARBA" id="ARBA00034247"/>
    </source>
</evidence>
<dbReference type="FunFam" id="3.30.70.270:FF:000001">
    <property type="entry name" value="Diguanylate cyclase domain protein"/>
    <property type="match status" value="1"/>
</dbReference>
<protein>
    <recommendedName>
        <fullName evidence="2">diguanylate cyclase</fullName>
        <ecNumber evidence="2">2.7.7.65</ecNumber>
    </recommendedName>
</protein>
<keyword evidence="4" id="KW-0597">Phosphoprotein</keyword>
<dbReference type="PANTHER" id="PTHR45138">
    <property type="entry name" value="REGULATORY COMPONENTS OF SENSORY TRANSDUCTION SYSTEM"/>
    <property type="match status" value="1"/>
</dbReference>
<sequence>MERALILVVDDDPLNLVVLSQTLQPQYRVMTARNGEEALTLSAQHPVDLILLDIKMPGLDGYEVLKHLKNQSDTQSIPVIFISANDSHADEAKGLEMGAMDYITKPFSPPIVQVRVKNQLTIKQKNDLLEKLVSIDGLTEINNRRFFDENIAKEWRRTARSNEEMVMLIIDIDHFKLFNDNYGHRAGDECLKLVATTIKSLCQRGSDFVARYGGEEFAAVFSPCALEDAIKQAERLQKAIYDLMIPHQFSPTSDYVTISIGVASSRSEGVVDENSLIEVADKHLYMAKEAGRNQVKAG</sequence>
<dbReference type="Gene3D" id="3.40.50.2300">
    <property type="match status" value="1"/>
</dbReference>
<evidence type="ECO:0000313" key="8">
    <source>
        <dbReference type="Proteomes" id="UP000194841"/>
    </source>
</evidence>
<feature type="modified residue" description="4-aspartylphosphate" evidence="4">
    <location>
        <position position="53"/>
    </location>
</feature>
<dbReference type="CDD" id="cd01949">
    <property type="entry name" value="GGDEF"/>
    <property type="match status" value="1"/>
</dbReference>
<dbReference type="InterPro" id="IPR043128">
    <property type="entry name" value="Rev_trsase/Diguanyl_cyclase"/>
</dbReference>
<accession>A0A244CQE9</accession>
<evidence type="ECO:0000256" key="1">
    <source>
        <dbReference type="ARBA" id="ARBA00001946"/>
    </source>
</evidence>
<dbReference type="NCBIfam" id="TIGR00254">
    <property type="entry name" value="GGDEF"/>
    <property type="match status" value="1"/>
</dbReference>
<gene>
    <name evidence="7" type="ORF">B1199_12375</name>
</gene>
<evidence type="ECO:0000313" key="7">
    <source>
        <dbReference type="EMBL" id="OUL57844.1"/>
    </source>
</evidence>